<dbReference type="InterPro" id="IPR000620">
    <property type="entry name" value="EamA_dom"/>
</dbReference>
<evidence type="ECO:0000259" key="2">
    <source>
        <dbReference type="Pfam" id="PF00892"/>
    </source>
</evidence>
<feature type="domain" description="EamA" evidence="2">
    <location>
        <begin position="1"/>
        <end position="140"/>
    </location>
</feature>
<evidence type="ECO:0000256" key="1">
    <source>
        <dbReference type="SAM" id="Phobius"/>
    </source>
</evidence>
<feature type="transmembrane region" description="Helical" evidence="1">
    <location>
        <begin position="34"/>
        <end position="55"/>
    </location>
</feature>
<feature type="transmembrane region" description="Helical" evidence="1">
    <location>
        <begin position="67"/>
        <end position="86"/>
    </location>
</feature>
<organism evidence="3 4">
    <name type="scientific">Methanothermococcus okinawensis</name>
    <dbReference type="NCBI Taxonomy" id="155863"/>
    <lineage>
        <taxon>Archaea</taxon>
        <taxon>Methanobacteriati</taxon>
        <taxon>Methanobacteriota</taxon>
        <taxon>Methanomada group</taxon>
        <taxon>Methanococci</taxon>
        <taxon>Methanococcales</taxon>
        <taxon>Methanococcaceae</taxon>
        <taxon>Methanothermococcus</taxon>
    </lineage>
</organism>
<dbReference type="Proteomes" id="UP000605144">
    <property type="component" value="Unassembled WGS sequence"/>
</dbReference>
<reference evidence="3" key="1">
    <citation type="journal article" date="2020" name="ISME J.">
        <title>Gammaproteobacteria mediating utilization of methyl-, sulfur- and petroleum organic compounds in deep ocean hydrothermal plumes.</title>
        <authorList>
            <person name="Zhou Z."/>
            <person name="Liu Y."/>
            <person name="Pan J."/>
            <person name="Cron B.R."/>
            <person name="Toner B.M."/>
            <person name="Anantharaman K."/>
            <person name="Breier J.A."/>
            <person name="Dick G.J."/>
            <person name="Li M."/>
        </authorList>
    </citation>
    <scope>NUCLEOTIDE SEQUENCE</scope>
    <source>
        <strain evidence="3">SZUA-1385</strain>
    </source>
</reference>
<keyword evidence="1" id="KW-0472">Membrane</keyword>
<dbReference type="SUPFAM" id="SSF103481">
    <property type="entry name" value="Multidrug resistance efflux transporter EmrE"/>
    <property type="match status" value="1"/>
</dbReference>
<name>A0A833DRJ5_9EURY</name>
<protein>
    <submittedName>
        <fullName evidence="3">EamA family transporter</fullName>
    </submittedName>
</protein>
<keyword evidence="1" id="KW-1133">Transmembrane helix</keyword>
<comment type="caution">
    <text evidence="3">The sequence shown here is derived from an EMBL/GenBank/DDBJ whole genome shotgun (WGS) entry which is preliminary data.</text>
</comment>
<sequence>MKGEILALIIAILWGISPIIEKRALNYIDPSTAVFIILSMNFIIISSVYILLGKINMNSLGSIPLKPFIYLAIVSILAGVTAQYLFYRALKFSSPSKIVIITSMYPFITIIASSILSRELPSIKILFGGILVFLGIFLVME</sequence>
<dbReference type="EMBL" id="DQSV01000053">
    <property type="protein sequence ID" value="HIP17201.1"/>
    <property type="molecule type" value="Genomic_DNA"/>
</dbReference>
<evidence type="ECO:0000313" key="4">
    <source>
        <dbReference type="Proteomes" id="UP000605144"/>
    </source>
</evidence>
<dbReference type="Pfam" id="PF00892">
    <property type="entry name" value="EamA"/>
    <property type="match status" value="1"/>
</dbReference>
<proteinExistence type="predicted"/>
<keyword evidence="1" id="KW-0812">Transmembrane</keyword>
<dbReference type="GO" id="GO:0016020">
    <property type="term" value="C:membrane"/>
    <property type="evidence" value="ECO:0007669"/>
    <property type="project" value="InterPro"/>
</dbReference>
<dbReference type="InterPro" id="IPR037185">
    <property type="entry name" value="EmrE-like"/>
</dbReference>
<dbReference type="AlphaFoldDB" id="A0A833DRJ5"/>
<feature type="transmembrane region" description="Helical" evidence="1">
    <location>
        <begin position="98"/>
        <end position="116"/>
    </location>
</feature>
<feature type="transmembrane region" description="Helical" evidence="1">
    <location>
        <begin position="123"/>
        <end position="140"/>
    </location>
</feature>
<accession>A0A833DRJ5</accession>
<gene>
    <name evidence="3" type="ORF">EYG76_02720</name>
</gene>
<evidence type="ECO:0000313" key="3">
    <source>
        <dbReference type="EMBL" id="HIP17201.1"/>
    </source>
</evidence>